<feature type="transmembrane region" description="Helical" evidence="1">
    <location>
        <begin position="21"/>
        <end position="41"/>
    </location>
</feature>
<feature type="transmembrane region" description="Helical" evidence="1">
    <location>
        <begin position="346"/>
        <end position="363"/>
    </location>
</feature>
<feature type="transmembrane region" description="Helical" evidence="1">
    <location>
        <begin position="286"/>
        <end position="306"/>
    </location>
</feature>
<keyword evidence="1" id="KW-1133">Transmembrane helix</keyword>
<accession>A0A941AW30</accession>
<sequence>MIASAQYRFAPRSLAIEGAPLGRLLVLAIFAGWTLFSVFVYSRYSMLGDAQAYLEGGYGESSFTQGRTLLITRIAGGLRSVLGMDVLVHLAFSMFAAAGVCYLASGADLRGRQRWPLLLILLNPNFGVWASVTGRESLFVGMMGFFMGAVLGHYRRRRGAGAMLLAALAVAGMVYLRAPFGLGAALFFVVYLMFAWGPRLRLSVGVRALFFILLAALTLYVTWPQIDAFIGEEVLPQARSYFTVTSATTRTWVDLRDTGDLLANVWWMAPLALVGPTPMEVLSRPIMLPFFAAGLIVLGLLLRAAYTALFKLHEPPRAVVLLGWLPATVMMLVAYTPFGIYNPGSGIRYASCFLLFLILPLLLPSARFATIGQGRAGDAVHGGMAEGVR</sequence>
<evidence type="ECO:0000313" key="2">
    <source>
        <dbReference type="EMBL" id="MBP3985337.1"/>
    </source>
</evidence>
<dbReference type="EMBL" id="JAGKTC010000003">
    <property type="protein sequence ID" value="MBP3985337.1"/>
    <property type="molecule type" value="Genomic_DNA"/>
</dbReference>
<dbReference type="Proteomes" id="UP000673447">
    <property type="component" value="Unassembled WGS sequence"/>
</dbReference>
<evidence type="ECO:0000313" key="3">
    <source>
        <dbReference type="Proteomes" id="UP000673447"/>
    </source>
</evidence>
<feature type="transmembrane region" description="Helical" evidence="1">
    <location>
        <begin position="204"/>
        <end position="223"/>
    </location>
</feature>
<protein>
    <submittedName>
        <fullName evidence="2">Uncharacterized protein</fullName>
    </submittedName>
</protein>
<gene>
    <name evidence="2" type="ORF">J5837_13065</name>
</gene>
<feature type="transmembrane region" description="Helical" evidence="1">
    <location>
        <begin position="182"/>
        <end position="197"/>
    </location>
</feature>
<organism evidence="2 3">
    <name type="scientific">Pseudoxanthomonas helianthi</name>
    <dbReference type="NCBI Taxonomy" id="1453541"/>
    <lineage>
        <taxon>Bacteria</taxon>
        <taxon>Pseudomonadati</taxon>
        <taxon>Pseudomonadota</taxon>
        <taxon>Gammaproteobacteria</taxon>
        <taxon>Lysobacterales</taxon>
        <taxon>Lysobacteraceae</taxon>
        <taxon>Pseudoxanthomonas</taxon>
    </lineage>
</organism>
<feature type="transmembrane region" description="Helical" evidence="1">
    <location>
        <begin position="318"/>
        <end position="340"/>
    </location>
</feature>
<feature type="transmembrane region" description="Helical" evidence="1">
    <location>
        <begin position="115"/>
        <end position="132"/>
    </location>
</feature>
<reference evidence="2" key="2">
    <citation type="submission" date="2021-03" db="EMBL/GenBank/DDBJ databases">
        <authorList>
            <person name="Cao W."/>
        </authorList>
    </citation>
    <scope>NUCLEOTIDE SEQUENCE</scope>
    <source>
        <strain evidence="2">110414</strain>
    </source>
</reference>
<keyword evidence="1" id="KW-0812">Transmembrane</keyword>
<proteinExistence type="predicted"/>
<dbReference type="RefSeq" id="WP_210537208.1">
    <property type="nucleotide sequence ID" value="NZ_JAGKTC010000003.1"/>
</dbReference>
<feature type="transmembrane region" description="Helical" evidence="1">
    <location>
        <begin position="159"/>
        <end position="176"/>
    </location>
</feature>
<dbReference type="AlphaFoldDB" id="A0A941AW30"/>
<feature type="transmembrane region" description="Helical" evidence="1">
    <location>
        <begin position="138"/>
        <end position="154"/>
    </location>
</feature>
<comment type="caution">
    <text evidence="2">The sequence shown here is derived from an EMBL/GenBank/DDBJ whole genome shotgun (WGS) entry which is preliminary data.</text>
</comment>
<evidence type="ECO:0000256" key="1">
    <source>
        <dbReference type="SAM" id="Phobius"/>
    </source>
</evidence>
<reference evidence="2" key="1">
    <citation type="journal article" date="2016" name="Int. J. Syst. Evol. Microbiol.">
        <title>Pseudoxanthomonas helianthi sp. nov., isolated from roots of Jerusalem artichoke (Helianthus tuberosus).</title>
        <authorList>
            <person name="Kittiwongwattana C."/>
            <person name="Thawai C."/>
        </authorList>
    </citation>
    <scope>NUCLEOTIDE SEQUENCE</scope>
    <source>
        <strain evidence="2">110414</strain>
    </source>
</reference>
<feature type="transmembrane region" description="Helical" evidence="1">
    <location>
        <begin position="86"/>
        <end position="103"/>
    </location>
</feature>
<keyword evidence="1" id="KW-0472">Membrane</keyword>
<name>A0A941AW30_9GAMM</name>
<keyword evidence="3" id="KW-1185">Reference proteome</keyword>